<proteinExistence type="predicted"/>
<name>A0A6H1ZPE7_9ZZZZ</name>
<dbReference type="EMBL" id="MT144137">
    <property type="protein sequence ID" value="QJA49444.1"/>
    <property type="molecule type" value="Genomic_DNA"/>
</dbReference>
<gene>
    <name evidence="1" type="ORF">TM448A01363_0012</name>
</gene>
<sequence length="80" mass="9149">MSTVSKLPTTYIISYGYRHPFTTTMLHISNEIGESMFIPNEVLFGIIEKFGELNNNYKQQKKYGGEYPTCSISYVGGWNL</sequence>
<accession>A0A6H1ZPE7</accession>
<organism evidence="1">
    <name type="scientific">viral metagenome</name>
    <dbReference type="NCBI Taxonomy" id="1070528"/>
    <lineage>
        <taxon>unclassified sequences</taxon>
        <taxon>metagenomes</taxon>
        <taxon>organismal metagenomes</taxon>
    </lineage>
</organism>
<dbReference type="AlphaFoldDB" id="A0A6H1ZPE7"/>
<protein>
    <submittedName>
        <fullName evidence="1">Uncharacterized protein</fullName>
    </submittedName>
</protein>
<reference evidence="1" key="1">
    <citation type="submission" date="2020-03" db="EMBL/GenBank/DDBJ databases">
        <title>The deep terrestrial virosphere.</title>
        <authorList>
            <person name="Holmfeldt K."/>
            <person name="Nilsson E."/>
            <person name="Simone D."/>
            <person name="Lopez-Fernandez M."/>
            <person name="Wu X."/>
            <person name="de Brujin I."/>
            <person name="Lundin D."/>
            <person name="Andersson A."/>
            <person name="Bertilsson S."/>
            <person name="Dopson M."/>
        </authorList>
    </citation>
    <scope>NUCLEOTIDE SEQUENCE</scope>
    <source>
        <strain evidence="1">TM448A01363</strain>
    </source>
</reference>
<evidence type="ECO:0000313" key="1">
    <source>
        <dbReference type="EMBL" id="QJA49444.1"/>
    </source>
</evidence>